<organism evidence="1 2">
    <name type="scientific">Vreelandella olivaria</name>
    <dbReference type="NCBI Taxonomy" id="390919"/>
    <lineage>
        <taxon>Bacteria</taxon>
        <taxon>Pseudomonadati</taxon>
        <taxon>Pseudomonadota</taxon>
        <taxon>Gammaproteobacteria</taxon>
        <taxon>Oceanospirillales</taxon>
        <taxon>Halomonadaceae</taxon>
        <taxon>Vreelandella</taxon>
    </lineage>
</organism>
<gene>
    <name evidence="1" type="ORF">HORIV_21690</name>
</gene>
<evidence type="ECO:0000313" key="2">
    <source>
        <dbReference type="Proteomes" id="UP000289555"/>
    </source>
</evidence>
<accession>A0ABN5WS43</accession>
<evidence type="ECO:0000313" key="1">
    <source>
        <dbReference type="EMBL" id="BBI49748.1"/>
    </source>
</evidence>
<keyword evidence="2" id="KW-1185">Reference proteome</keyword>
<protein>
    <submittedName>
        <fullName evidence="1">Uncharacterized protein</fullName>
    </submittedName>
</protein>
<sequence>MALTLDQRQFADDEATHAWLADYARGFHALGQQHATTLVGAMLRLVRSPLALP</sequence>
<dbReference type="EMBL" id="AP019416">
    <property type="protein sequence ID" value="BBI49748.1"/>
    <property type="molecule type" value="Genomic_DNA"/>
</dbReference>
<dbReference type="Proteomes" id="UP000289555">
    <property type="component" value="Chromosome"/>
</dbReference>
<proteinExistence type="predicted"/>
<name>A0ABN5WS43_9GAMM</name>
<reference evidence="2" key="1">
    <citation type="journal article" date="2019" name="Microbiol. Resour. Announc.">
        <title>Complete Genome Sequence of Halomonas olivaria, a Moderately Halophilic Bacterium Isolated from Olive Processing Effluents, Obtained by Nanopore Sequencing.</title>
        <authorList>
            <person name="Nagata S."/>
            <person name="Ii K.M."/>
            <person name="Tsukimi T."/>
            <person name="Miura M.C."/>
            <person name="Galipon J."/>
            <person name="Arakawa K."/>
        </authorList>
    </citation>
    <scope>NUCLEOTIDE SEQUENCE [LARGE SCALE GENOMIC DNA]</scope>
    <source>
        <strain evidence="2">TYRC17</strain>
    </source>
</reference>